<protein>
    <submittedName>
        <fullName evidence="2">VOC family protein</fullName>
    </submittedName>
</protein>
<dbReference type="EMBL" id="CP108169">
    <property type="protein sequence ID" value="WTQ76621.1"/>
    <property type="molecule type" value="Genomic_DNA"/>
</dbReference>
<dbReference type="CDD" id="cd06587">
    <property type="entry name" value="VOC"/>
    <property type="match status" value="1"/>
</dbReference>
<name>A0AAU1LZI1_9ACTN</name>
<dbReference type="PROSITE" id="PS51819">
    <property type="entry name" value="VOC"/>
    <property type="match status" value="1"/>
</dbReference>
<dbReference type="InterPro" id="IPR004360">
    <property type="entry name" value="Glyas_Fos-R_dOase_dom"/>
</dbReference>
<feature type="domain" description="VOC" evidence="1">
    <location>
        <begin position="8"/>
        <end position="122"/>
    </location>
</feature>
<dbReference type="Pfam" id="PF00903">
    <property type="entry name" value="Glyoxalase"/>
    <property type="match status" value="1"/>
</dbReference>
<dbReference type="SUPFAM" id="SSF54593">
    <property type="entry name" value="Glyoxalase/Bleomycin resistance protein/Dihydroxybiphenyl dioxygenase"/>
    <property type="match status" value="1"/>
</dbReference>
<organism evidence="2">
    <name type="scientific">Streptomyces sp. NBC_00148</name>
    <dbReference type="NCBI Taxonomy" id="2903626"/>
    <lineage>
        <taxon>Bacteria</taxon>
        <taxon>Bacillati</taxon>
        <taxon>Actinomycetota</taxon>
        <taxon>Actinomycetes</taxon>
        <taxon>Kitasatosporales</taxon>
        <taxon>Streptomycetaceae</taxon>
        <taxon>Streptomyces</taxon>
    </lineage>
</organism>
<dbReference type="PANTHER" id="PTHR36113">
    <property type="entry name" value="LYASE, PUTATIVE-RELATED-RELATED"/>
    <property type="match status" value="1"/>
</dbReference>
<sequence>MTEIHARSLHHVNFPTADLQATEEWYGKVFGLKRVIPVRTPPNGTMLLTRGNFDLHFRPVEKSEVQTGLIHFAIEIEDWDTFLKHLDTAGVEYIEEPYRGHDLSKTGSVSDPDGHRVEFTWHPDRDW</sequence>
<evidence type="ECO:0000259" key="1">
    <source>
        <dbReference type="PROSITE" id="PS51819"/>
    </source>
</evidence>
<dbReference type="InterPro" id="IPR029068">
    <property type="entry name" value="Glyas_Bleomycin-R_OHBP_Dase"/>
</dbReference>
<dbReference type="InterPro" id="IPR037523">
    <property type="entry name" value="VOC_core"/>
</dbReference>
<dbReference type="AlphaFoldDB" id="A0AAU1LZI1"/>
<evidence type="ECO:0000313" key="2">
    <source>
        <dbReference type="EMBL" id="WTQ76621.1"/>
    </source>
</evidence>
<accession>A0AAU1LZI1</accession>
<gene>
    <name evidence="2" type="ORF">OG222_27480</name>
</gene>
<dbReference type="Gene3D" id="3.10.180.10">
    <property type="entry name" value="2,3-Dihydroxybiphenyl 1,2-Dioxygenase, domain 1"/>
    <property type="match status" value="1"/>
</dbReference>
<proteinExistence type="predicted"/>
<dbReference type="PANTHER" id="PTHR36113:SF3">
    <property type="entry name" value="SLL5075 PROTEIN"/>
    <property type="match status" value="1"/>
</dbReference>
<reference evidence="2" key="1">
    <citation type="submission" date="2022-10" db="EMBL/GenBank/DDBJ databases">
        <title>The complete genomes of actinobacterial strains from the NBC collection.</title>
        <authorList>
            <person name="Joergensen T.S."/>
            <person name="Alvarez Arevalo M."/>
            <person name="Sterndorff E.B."/>
            <person name="Faurdal D."/>
            <person name="Vuksanovic O."/>
            <person name="Mourched A.-S."/>
            <person name="Charusanti P."/>
            <person name="Shaw S."/>
            <person name="Blin K."/>
            <person name="Weber T."/>
        </authorList>
    </citation>
    <scope>NUCLEOTIDE SEQUENCE</scope>
    <source>
        <strain evidence="2">NBC_00148</strain>
    </source>
</reference>
<dbReference type="InterPro" id="IPR051332">
    <property type="entry name" value="Fosfomycin_Res_Enzymes"/>
</dbReference>